<dbReference type="PROSITE" id="PS00108">
    <property type="entry name" value="PROTEIN_KINASE_ST"/>
    <property type="match status" value="1"/>
</dbReference>
<evidence type="ECO:0000313" key="8">
    <source>
        <dbReference type="EMBL" id="KAF9778706.1"/>
    </source>
</evidence>
<gene>
    <name evidence="8" type="ORF">BJ322DRAFT_1014353</name>
</gene>
<keyword evidence="2" id="KW-0808">Transferase</keyword>
<accession>A0A9P6H3L4</accession>
<dbReference type="PROSITE" id="PS50011">
    <property type="entry name" value="PROTEIN_KINASE_DOM"/>
    <property type="match status" value="1"/>
</dbReference>
<keyword evidence="5" id="KW-0067">ATP-binding</keyword>
<comment type="caution">
    <text evidence="8">The sequence shown here is derived from an EMBL/GenBank/DDBJ whole genome shotgun (WGS) entry which is preliminary data.</text>
</comment>
<evidence type="ECO:0000256" key="3">
    <source>
        <dbReference type="ARBA" id="ARBA00022741"/>
    </source>
</evidence>
<keyword evidence="1" id="KW-0723">Serine/threonine-protein kinase</keyword>
<dbReference type="GO" id="GO:0004674">
    <property type="term" value="F:protein serine/threonine kinase activity"/>
    <property type="evidence" value="ECO:0007669"/>
    <property type="project" value="UniProtKB-KW"/>
</dbReference>
<dbReference type="InterPro" id="IPR000719">
    <property type="entry name" value="Prot_kinase_dom"/>
</dbReference>
<dbReference type="Proteomes" id="UP000736335">
    <property type="component" value="Unassembled WGS sequence"/>
</dbReference>
<dbReference type="SUPFAM" id="SSF56112">
    <property type="entry name" value="Protein kinase-like (PK-like)"/>
    <property type="match status" value="1"/>
</dbReference>
<keyword evidence="3" id="KW-0547">Nucleotide-binding</keyword>
<reference evidence="8" key="2">
    <citation type="submission" date="2020-11" db="EMBL/GenBank/DDBJ databases">
        <authorList>
            <consortium name="DOE Joint Genome Institute"/>
            <person name="Kuo A."/>
            <person name="Miyauchi S."/>
            <person name="Kiss E."/>
            <person name="Drula E."/>
            <person name="Kohler A."/>
            <person name="Sanchez-Garcia M."/>
            <person name="Andreopoulos B."/>
            <person name="Barry K.W."/>
            <person name="Bonito G."/>
            <person name="Buee M."/>
            <person name="Carver A."/>
            <person name="Chen C."/>
            <person name="Cichocki N."/>
            <person name="Clum A."/>
            <person name="Culley D."/>
            <person name="Crous P.W."/>
            <person name="Fauchery L."/>
            <person name="Girlanda M."/>
            <person name="Hayes R."/>
            <person name="Keri Z."/>
            <person name="Labutti K."/>
            <person name="Lipzen A."/>
            <person name="Lombard V."/>
            <person name="Magnuson J."/>
            <person name="Maillard F."/>
            <person name="Morin E."/>
            <person name="Murat C."/>
            <person name="Nolan M."/>
            <person name="Ohm R."/>
            <person name="Pangilinan J."/>
            <person name="Pereira M."/>
            <person name="Perotto S."/>
            <person name="Peter M."/>
            <person name="Riley R."/>
            <person name="Sitrit Y."/>
            <person name="Stielow B."/>
            <person name="Szollosi G."/>
            <person name="Zifcakova L."/>
            <person name="Stursova M."/>
            <person name="Spatafora J.W."/>
            <person name="Tedersoo L."/>
            <person name="Vaario L.-M."/>
            <person name="Yamada A."/>
            <person name="Yan M."/>
            <person name="Wang P."/>
            <person name="Xu J."/>
            <person name="Bruns T."/>
            <person name="Baldrian P."/>
            <person name="Vilgalys R."/>
            <person name="Henrissat B."/>
            <person name="Grigoriev I.V."/>
            <person name="Hibbett D."/>
            <person name="Nagy L.G."/>
            <person name="Martin F.M."/>
        </authorList>
    </citation>
    <scope>NUCLEOTIDE SEQUENCE</scope>
    <source>
        <strain evidence="8">UH-Tt-Lm1</strain>
    </source>
</reference>
<evidence type="ECO:0000256" key="5">
    <source>
        <dbReference type="ARBA" id="ARBA00022840"/>
    </source>
</evidence>
<protein>
    <submittedName>
        <fullName evidence="8">Kinase-like domain-containing protein</fullName>
    </submittedName>
</protein>
<dbReference type="OrthoDB" id="4062651at2759"/>
<evidence type="ECO:0000259" key="7">
    <source>
        <dbReference type="PROSITE" id="PS50011"/>
    </source>
</evidence>
<evidence type="ECO:0000313" key="9">
    <source>
        <dbReference type="Proteomes" id="UP000736335"/>
    </source>
</evidence>
<sequence>MGPTRTAGDRGQEDIWDDDDWFEEVSVPELVADLDDSFLGLDIEEQGKEAPAVEEAQGEDPIDQDQEVELGEEVEETDDDDDVEEWAALPAQGAPSLSVKSLTLYRLLGEGGFAKVYTASLRGSDKVHAVKVLPKFDENEDQALREQDLLRQLIGCPFFSQLEASWQSSLNSYIVSPVYPGNLRDEVEKTCGLTIDVAHFYIKQVLAGVDYLHSHYILHRDLKLDNILLTQDGHAIICDFGLATMVLPDGRARRSLEEDPDQSLPGFYTEKQSYCYGTPQSTAPEVVLGDDYGLPSDMWSLGVIIHEMITGQLPWRGEFENPTELYQAIMATDPDFVPKEWLDDAGLCLIAHRLLRKDPSRRPAIGELLFSHVFLEL</sequence>
<keyword evidence="9" id="KW-1185">Reference proteome</keyword>
<evidence type="ECO:0000256" key="6">
    <source>
        <dbReference type="SAM" id="MobiDB-lite"/>
    </source>
</evidence>
<feature type="region of interest" description="Disordered" evidence="6">
    <location>
        <begin position="45"/>
        <end position="81"/>
    </location>
</feature>
<dbReference type="SMART" id="SM00220">
    <property type="entry name" value="S_TKc"/>
    <property type="match status" value="1"/>
</dbReference>
<dbReference type="InterPro" id="IPR008271">
    <property type="entry name" value="Ser/Thr_kinase_AS"/>
</dbReference>
<evidence type="ECO:0000256" key="2">
    <source>
        <dbReference type="ARBA" id="ARBA00022679"/>
    </source>
</evidence>
<dbReference type="EMBL" id="WIUZ02000022">
    <property type="protein sequence ID" value="KAF9778706.1"/>
    <property type="molecule type" value="Genomic_DNA"/>
</dbReference>
<proteinExistence type="predicted"/>
<evidence type="ECO:0000256" key="4">
    <source>
        <dbReference type="ARBA" id="ARBA00022777"/>
    </source>
</evidence>
<dbReference type="GO" id="GO:0005524">
    <property type="term" value="F:ATP binding"/>
    <property type="evidence" value="ECO:0007669"/>
    <property type="project" value="UniProtKB-KW"/>
</dbReference>
<dbReference type="InterPro" id="IPR011009">
    <property type="entry name" value="Kinase-like_dom_sf"/>
</dbReference>
<reference evidence="8" key="1">
    <citation type="journal article" date="2020" name="Nat. Commun.">
        <title>Large-scale genome sequencing of mycorrhizal fungi provides insights into the early evolution of symbiotic traits.</title>
        <authorList>
            <person name="Miyauchi S."/>
            <person name="Kiss E."/>
            <person name="Kuo A."/>
            <person name="Drula E."/>
            <person name="Kohler A."/>
            <person name="Sanchez-Garcia M."/>
            <person name="Morin E."/>
            <person name="Andreopoulos B."/>
            <person name="Barry K.W."/>
            <person name="Bonito G."/>
            <person name="Buee M."/>
            <person name="Carver A."/>
            <person name="Chen C."/>
            <person name="Cichocki N."/>
            <person name="Clum A."/>
            <person name="Culley D."/>
            <person name="Crous P.W."/>
            <person name="Fauchery L."/>
            <person name="Girlanda M."/>
            <person name="Hayes R.D."/>
            <person name="Keri Z."/>
            <person name="LaButti K."/>
            <person name="Lipzen A."/>
            <person name="Lombard V."/>
            <person name="Magnuson J."/>
            <person name="Maillard F."/>
            <person name="Murat C."/>
            <person name="Nolan M."/>
            <person name="Ohm R.A."/>
            <person name="Pangilinan J."/>
            <person name="Pereira M.F."/>
            <person name="Perotto S."/>
            <person name="Peter M."/>
            <person name="Pfister S."/>
            <person name="Riley R."/>
            <person name="Sitrit Y."/>
            <person name="Stielow J.B."/>
            <person name="Szollosi G."/>
            <person name="Zifcakova L."/>
            <person name="Stursova M."/>
            <person name="Spatafora J.W."/>
            <person name="Tedersoo L."/>
            <person name="Vaario L.M."/>
            <person name="Yamada A."/>
            <person name="Yan M."/>
            <person name="Wang P."/>
            <person name="Xu J."/>
            <person name="Bruns T."/>
            <person name="Baldrian P."/>
            <person name="Vilgalys R."/>
            <person name="Dunand C."/>
            <person name="Henrissat B."/>
            <person name="Grigoriev I.V."/>
            <person name="Hibbett D."/>
            <person name="Nagy L.G."/>
            <person name="Martin F.M."/>
        </authorList>
    </citation>
    <scope>NUCLEOTIDE SEQUENCE</scope>
    <source>
        <strain evidence="8">UH-Tt-Lm1</strain>
    </source>
</reference>
<keyword evidence="4 8" id="KW-0418">Kinase</keyword>
<dbReference type="Pfam" id="PF00069">
    <property type="entry name" value="Pkinase"/>
    <property type="match status" value="1"/>
</dbReference>
<feature type="domain" description="Protein kinase" evidence="7">
    <location>
        <begin position="102"/>
        <end position="375"/>
    </location>
</feature>
<name>A0A9P6H3L4_9AGAM</name>
<feature type="region of interest" description="Disordered" evidence="6">
    <location>
        <begin position="1"/>
        <end position="20"/>
    </location>
</feature>
<feature type="compositionally biased region" description="Acidic residues" evidence="6">
    <location>
        <begin position="56"/>
        <end position="81"/>
    </location>
</feature>
<dbReference type="Gene3D" id="1.10.510.10">
    <property type="entry name" value="Transferase(Phosphotransferase) domain 1"/>
    <property type="match status" value="1"/>
</dbReference>
<dbReference type="PANTHER" id="PTHR24351">
    <property type="entry name" value="RIBOSOMAL PROTEIN S6 KINASE"/>
    <property type="match status" value="1"/>
</dbReference>
<dbReference type="AlphaFoldDB" id="A0A9P6H3L4"/>
<evidence type="ECO:0000256" key="1">
    <source>
        <dbReference type="ARBA" id="ARBA00022527"/>
    </source>
</evidence>
<organism evidence="8 9">
    <name type="scientific">Thelephora terrestris</name>
    <dbReference type="NCBI Taxonomy" id="56493"/>
    <lineage>
        <taxon>Eukaryota</taxon>
        <taxon>Fungi</taxon>
        <taxon>Dikarya</taxon>
        <taxon>Basidiomycota</taxon>
        <taxon>Agaricomycotina</taxon>
        <taxon>Agaricomycetes</taxon>
        <taxon>Thelephorales</taxon>
        <taxon>Thelephoraceae</taxon>
        <taxon>Thelephora</taxon>
    </lineage>
</organism>